<dbReference type="PANTHER" id="PTHR43464">
    <property type="entry name" value="METHYLTRANSFERASE"/>
    <property type="match status" value="1"/>
</dbReference>
<dbReference type="Gene3D" id="3.40.50.150">
    <property type="entry name" value="Vaccinia Virus protein VP39"/>
    <property type="match status" value="1"/>
</dbReference>
<dbReference type="Pfam" id="PF13649">
    <property type="entry name" value="Methyltransf_25"/>
    <property type="match status" value="1"/>
</dbReference>
<gene>
    <name evidence="6" type="ORF">ACFQMG_27765</name>
</gene>
<evidence type="ECO:0000313" key="6">
    <source>
        <dbReference type="EMBL" id="MFC7183349.1"/>
    </source>
</evidence>
<keyword evidence="7" id="KW-1185">Reference proteome</keyword>
<dbReference type="RefSeq" id="WP_345709026.1">
    <property type="nucleotide sequence ID" value="NZ_BAABKV010000001.1"/>
</dbReference>
<dbReference type="GO" id="GO:0008168">
    <property type="term" value="F:methyltransferase activity"/>
    <property type="evidence" value="ECO:0007669"/>
    <property type="project" value="UniProtKB-KW"/>
</dbReference>
<accession>A0ABW2G1G2</accession>
<evidence type="ECO:0000313" key="7">
    <source>
        <dbReference type="Proteomes" id="UP001596435"/>
    </source>
</evidence>
<organism evidence="6 7">
    <name type="scientific">Kitasatospora paranensis</name>
    <dbReference type="NCBI Taxonomy" id="258053"/>
    <lineage>
        <taxon>Bacteria</taxon>
        <taxon>Bacillati</taxon>
        <taxon>Actinomycetota</taxon>
        <taxon>Actinomycetes</taxon>
        <taxon>Kitasatosporales</taxon>
        <taxon>Streptomycetaceae</taxon>
        <taxon>Kitasatospora</taxon>
    </lineage>
</organism>
<dbReference type="PANTHER" id="PTHR43464:SF19">
    <property type="entry name" value="UBIQUINONE BIOSYNTHESIS O-METHYLTRANSFERASE, MITOCHONDRIAL"/>
    <property type="match status" value="1"/>
</dbReference>
<reference evidence="7" key="1">
    <citation type="journal article" date="2019" name="Int. J. Syst. Evol. Microbiol.">
        <title>The Global Catalogue of Microorganisms (GCM) 10K type strain sequencing project: providing services to taxonomists for standard genome sequencing and annotation.</title>
        <authorList>
            <consortium name="The Broad Institute Genomics Platform"/>
            <consortium name="The Broad Institute Genome Sequencing Center for Infectious Disease"/>
            <person name="Wu L."/>
            <person name="Ma J."/>
        </authorList>
    </citation>
    <scope>NUCLEOTIDE SEQUENCE [LARGE SCALE GENOMIC DNA]</scope>
    <source>
        <strain evidence="7">CGMCC 1.12859</strain>
    </source>
</reference>
<comment type="caution">
    <text evidence="6">The sequence shown here is derived from an EMBL/GenBank/DDBJ whole genome shotgun (WGS) entry which is preliminary data.</text>
</comment>
<evidence type="ECO:0000256" key="4">
    <source>
        <dbReference type="SAM" id="MobiDB-lite"/>
    </source>
</evidence>
<evidence type="ECO:0000256" key="1">
    <source>
        <dbReference type="ARBA" id="ARBA00022603"/>
    </source>
</evidence>
<dbReference type="InterPro" id="IPR041698">
    <property type="entry name" value="Methyltransf_25"/>
</dbReference>
<evidence type="ECO:0000259" key="5">
    <source>
        <dbReference type="Pfam" id="PF13649"/>
    </source>
</evidence>
<dbReference type="InterPro" id="IPR029063">
    <property type="entry name" value="SAM-dependent_MTases_sf"/>
</dbReference>
<keyword evidence="1 6" id="KW-0489">Methyltransferase</keyword>
<feature type="domain" description="Methyltransferase" evidence="5">
    <location>
        <begin position="47"/>
        <end position="140"/>
    </location>
</feature>
<evidence type="ECO:0000256" key="2">
    <source>
        <dbReference type="ARBA" id="ARBA00022679"/>
    </source>
</evidence>
<feature type="region of interest" description="Disordered" evidence="4">
    <location>
        <begin position="184"/>
        <end position="223"/>
    </location>
</feature>
<keyword evidence="2" id="KW-0808">Transferase</keyword>
<dbReference type="EMBL" id="JBHTAJ010000066">
    <property type="protein sequence ID" value="MFC7183349.1"/>
    <property type="molecule type" value="Genomic_DNA"/>
</dbReference>
<evidence type="ECO:0000256" key="3">
    <source>
        <dbReference type="ARBA" id="ARBA00022691"/>
    </source>
</evidence>
<proteinExistence type="predicted"/>
<protein>
    <submittedName>
        <fullName evidence="6">Class I SAM-dependent methyltransferase</fullName>
    </submittedName>
</protein>
<dbReference type="GO" id="GO:0032259">
    <property type="term" value="P:methylation"/>
    <property type="evidence" value="ECO:0007669"/>
    <property type="project" value="UniProtKB-KW"/>
</dbReference>
<keyword evidence="3" id="KW-0949">S-adenosyl-L-methionine</keyword>
<sequence>MTTDQQTDVTAEEFWDTRYGSGDRIWSGDPNAVLVREVSGLATGHALDLGCGEGADAVWLAGRGWQVTAVDVSRIALARGAEQAESAGVADRIDWQQHDLAVSFPDGVFDLVSAHFLHSEVALPRDEILRSAAAAVAPGGVLLVVGHASHGGHRPGVHLDLPTPDEVLAGLRLPPGAWEVLRSEEHERTTTGPDGLPVTRTDNTLKLRRTAGRPGTEDRPAQP</sequence>
<name>A0ABW2G1G2_9ACTN</name>
<dbReference type="CDD" id="cd02440">
    <property type="entry name" value="AdoMet_MTases"/>
    <property type="match status" value="1"/>
</dbReference>
<dbReference type="Proteomes" id="UP001596435">
    <property type="component" value="Unassembled WGS sequence"/>
</dbReference>
<dbReference type="SUPFAM" id="SSF53335">
    <property type="entry name" value="S-adenosyl-L-methionine-dependent methyltransferases"/>
    <property type="match status" value="1"/>
</dbReference>